<sequence>MRYSHDDRIMVSSVISTHDADFFNSLYDNICLIADKTWAFDKQHHYRKLNQRLWVQNFKWIEKYYDKSSPRRVRDVIPDSLLAQYGNYKYNEARESLYKSSQETSIFHSVNLHSPDKPTEPWMLDEVEKWFAHLTLKSSLNGLKGISFFDESIKLTTDNDEYYDKCCPLLYTIDSATELELQRRIANDSVKCLWRSKTTPAKTPSNHEQVTQGYDCSRVNQQHQLRDNDHKRLTSERKNDDESFSKCFQCPSGVNKKKLPDYEEKDCKIFQKSLPLLSPEVPEFFPKEMIVGPTRLDVRYESSVPLPLHYIPLTSSSATERNYYHDKLFPVISSRPQLPNFNAIFQNPGIPLVTSPIMTPLIRSPHHWIPRIAPPLQIQIPVCCSIVPHQNIASLQSICPINHHRPSPIQLNDKIIQSSPSANNFNNQSAIPVYQQPPELYHHDYKRKSHGVDFNNLILLTKSAMKVRRNQSKNPQQSSSFILESRQSNLKSEDDVLQWLNKGYQKRAKEFININSLDTDLNEFAGKLDNGDNDKFDNNADLLEHDNNDDESVINNETESLKV</sequence>
<dbReference type="Proteomes" id="UP000826195">
    <property type="component" value="Unassembled WGS sequence"/>
</dbReference>
<evidence type="ECO:0000313" key="2">
    <source>
        <dbReference type="EMBL" id="KAH0535839.1"/>
    </source>
</evidence>
<keyword evidence="3" id="KW-1185">Reference proteome</keyword>
<feature type="region of interest" description="Disordered" evidence="1">
    <location>
        <begin position="537"/>
        <end position="563"/>
    </location>
</feature>
<feature type="compositionally biased region" description="Basic and acidic residues" evidence="1">
    <location>
        <begin position="537"/>
        <end position="546"/>
    </location>
</feature>
<accession>A0AAV7HXG4</accession>
<organism evidence="2 3">
    <name type="scientific">Cotesia glomerata</name>
    <name type="common">Lepidopteran parasitic wasp</name>
    <name type="synonym">Apanteles glomeratus</name>
    <dbReference type="NCBI Taxonomy" id="32391"/>
    <lineage>
        <taxon>Eukaryota</taxon>
        <taxon>Metazoa</taxon>
        <taxon>Ecdysozoa</taxon>
        <taxon>Arthropoda</taxon>
        <taxon>Hexapoda</taxon>
        <taxon>Insecta</taxon>
        <taxon>Pterygota</taxon>
        <taxon>Neoptera</taxon>
        <taxon>Endopterygota</taxon>
        <taxon>Hymenoptera</taxon>
        <taxon>Apocrita</taxon>
        <taxon>Ichneumonoidea</taxon>
        <taxon>Braconidae</taxon>
        <taxon>Microgastrinae</taxon>
        <taxon>Cotesia</taxon>
    </lineage>
</organism>
<proteinExistence type="predicted"/>
<gene>
    <name evidence="2" type="ORF">KQX54_019637</name>
</gene>
<protein>
    <submittedName>
        <fullName evidence="2">Uncharacterized protein</fullName>
    </submittedName>
</protein>
<dbReference type="EMBL" id="JAHXZJ010002982">
    <property type="protein sequence ID" value="KAH0535839.1"/>
    <property type="molecule type" value="Genomic_DNA"/>
</dbReference>
<name>A0AAV7HXG4_COTGL</name>
<comment type="caution">
    <text evidence="2">The sequence shown here is derived from an EMBL/GenBank/DDBJ whole genome shotgun (WGS) entry which is preliminary data.</text>
</comment>
<dbReference type="AlphaFoldDB" id="A0AAV7HXG4"/>
<reference evidence="2 3" key="1">
    <citation type="journal article" date="2021" name="J. Hered.">
        <title>A chromosome-level genome assembly of the parasitoid wasp, Cotesia glomerata (Hymenoptera: Braconidae).</title>
        <authorList>
            <person name="Pinto B.J."/>
            <person name="Weis J.J."/>
            <person name="Gamble T."/>
            <person name="Ode P.J."/>
            <person name="Paul R."/>
            <person name="Zaspel J.M."/>
        </authorList>
    </citation>
    <scope>NUCLEOTIDE SEQUENCE [LARGE SCALE GENOMIC DNA]</scope>
    <source>
        <strain evidence="2">CgM1</strain>
    </source>
</reference>
<evidence type="ECO:0000313" key="3">
    <source>
        <dbReference type="Proteomes" id="UP000826195"/>
    </source>
</evidence>
<feature type="compositionally biased region" description="Polar residues" evidence="1">
    <location>
        <begin position="553"/>
        <end position="563"/>
    </location>
</feature>
<evidence type="ECO:0000256" key="1">
    <source>
        <dbReference type="SAM" id="MobiDB-lite"/>
    </source>
</evidence>